<dbReference type="SUPFAM" id="SSF54211">
    <property type="entry name" value="Ribosomal protein S5 domain 2-like"/>
    <property type="match status" value="1"/>
</dbReference>
<dbReference type="SUPFAM" id="SSF52540">
    <property type="entry name" value="P-loop containing nucleoside triphosphate hydrolases"/>
    <property type="match status" value="1"/>
</dbReference>
<evidence type="ECO:0000256" key="11">
    <source>
        <dbReference type="SAM" id="MobiDB-lite"/>
    </source>
</evidence>
<dbReference type="InterPro" id="IPR004504">
    <property type="entry name" value="DNA_repair_RadA"/>
</dbReference>
<keyword evidence="9" id="KW-0238">DNA-binding</keyword>
<dbReference type="PANTHER" id="PTHR32472:SF10">
    <property type="entry name" value="DNA REPAIR PROTEIN RADA-LIKE PROTEIN"/>
    <property type="match status" value="1"/>
</dbReference>
<keyword evidence="6" id="KW-0862">Zinc</keyword>
<evidence type="ECO:0000256" key="5">
    <source>
        <dbReference type="ARBA" id="ARBA00022801"/>
    </source>
</evidence>
<keyword evidence="10" id="KW-0234">DNA repair</keyword>
<evidence type="ECO:0000259" key="12">
    <source>
        <dbReference type="PROSITE" id="PS50162"/>
    </source>
</evidence>
<keyword evidence="8" id="KW-0346">Stress response</keyword>
<dbReference type="PANTHER" id="PTHR32472">
    <property type="entry name" value="DNA REPAIR PROTEIN RADA"/>
    <property type="match status" value="1"/>
</dbReference>
<keyword evidence="5" id="KW-0378">Hydrolase</keyword>
<proteinExistence type="predicted"/>
<dbReference type="InterPro" id="IPR020588">
    <property type="entry name" value="RecA_ATP-bd"/>
</dbReference>
<dbReference type="Pfam" id="PF13541">
    <property type="entry name" value="ChlI"/>
    <property type="match status" value="1"/>
</dbReference>
<dbReference type="InterPro" id="IPR014721">
    <property type="entry name" value="Ribsml_uS5_D2-typ_fold_subgr"/>
</dbReference>
<reference evidence="13 14" key="1">
    <citation type="journal article" date="2021" name="Comput. Struct. Biotechnol. J.">
        <title>De novo genome assembly of the potent medicinal plant Rehmannia glutinosa using nanopore technology.</title>
        <authorList>
            <person name="Ma L."/>
            <person name="Dong C."/>
            <person name="Song C."/>
            <person name="Wang X."/>
            <person name="Zheng X."/>
            <person name="Niu Y."/>
            <person name="Chen S."/>
            <person name="Feng W."/>
        </authorList>
    </citation>
    <scope>NUCLEOTIDE SEQUENCE [LARGE SCALE GENOMIC DNA]</scope>
    <source>
        <strain evidence="13">DH-2019</strain>
    </source>
</reference>
<dbReference type="InterPro" id="IPR027417">
    <property type="entry name" value="P-loop_NTPase"/>
</dbReference>
<name>A0ABR0WNT4_REHGL</name>
<feature type="domain" description="RecA family profile 1" evidence="12">
    <location>
        <begin position="227"/>
        <end position="393"/>
    </location>
</feature>
<keyword evidence="4" id="KW-0863">Zinc-finger</keyword>
<keyword evidence="7" id="KW-0067">ATP-binding</keyword>
<evidence type="ECO:0000256" key="6">
    <source>
        <dbReference type="ARBA" id="ARBA00022833"/>
    </source>
</evidence>
<dbReference type="NCBIfam" id="TIGR00416">
    <property type="entry name" value="sms"/>
    <property type="match status" value="1"/>
</dbReference>
<evidence type="ECO:0000256" key="3">
    <source>
        <dbReference type="ARBA" id="ARBA00022763"/>
    </source>
</evidence>
<evidence type="ECO:0000313" key="13">
    <source>
        <dbReference type="EMBL" id="KAK6148794.1"/>
    </source>
</evidence>
<keyword evidence="3" id="KW-0227">DNA damage</keyword>
<evidence type="ECO:0000256" key="1">
    <source>
        <dbReference type="ARBA" id="ARBA00022723"/>
    </source>
</evidence>
<keyword evidence="14" id="KW-1185">Reference proteome</keyword>
<protein>
    <recommendedName>
        <fullName evidence="12">RecA family profile 1 domain-containing protein</fullName>
    </recommendedName>
</protein>
<dbReference type="PRINTS" id="PR01874">
    <property type="entry name" value="DNAREPAIRADA"/>
</dbReference>
<dbReference type="InterPro" id="IPR020568">
    <property type="entry name" value="Ribosomal_Su5_D2-typ_SF"/>
</dbReference>
<dbReference type="Pfam" id="PF18073">
    <property type="entry name" value="Zn_ribbon_LapB"/>
    <property type="match status" value="1"/>
</dbReference>
<evidence type="ECO:0000256" key="8">
    <source>
        <dbReference type="ARBA" id="ARBA00023016"/>
    </source>
</evidence>
<dbReference type="Proteomes" id="UP001318860">
    <property type="component" value="Unassembled WGS sequence"/>
</dbReference>
<feature type="region of interest" description="Disordered" evidence="11">
    <location>
        <begin position="36"/>
        <end position="109"/>
    </location>
</feature>
<dbReference type="InterPro" id="IPR003593">
    <property type="entry name" value="AAA+_ATPase"/>
</dbReference>
<sequence>MRAFRSLHLRKTLHTLSNQNPNPTITFCKSRDYPRLPKKIHSTPHIRYPSSAANESTASSWSAFPSPPPVESPSRQTPTVETVYDPTSGRVVTKRESNGGKELDRGVEKGEDISSVEVTSRVYRDVKGSSSVSSSIRRKGKSRSVFVCESCGYSDGQWWGTCRECGEIGTMKRCTTESVDEKVNGTQVSENVVRSWLPKEATPVRLSEVSSRIDESNWRISLLPLLFVNRPGVFGAEVERVLGGGLVPGSLVLVGGDPGVGKSTLLLQIAALIAEGNDADVPARVIYVSGEESVEQIANRADRLCIRTEELFLHSNTDIENNSGTINSLGIEDILEQAQPLFPRALVIDSIQTVYLRGVTGSAGGLAQVKECTSALLRFAKKTNIPVLLIGHVTKSGEIAGPRLLEHIVDVVLYMEGEKLSSHRLLRSVKNRFGSTDELGVFKMSESGLQGVSNPSEMFLGEQHSNSDYLAGLAVAVIMDGSRAFLIEIQALCVAGSSAVRHLNGVQGSRADMIISGIFLNVVSGISLTETSGDLAIAAAICSSFLEFPIPNGVAFIAEIDLSGELRMVPQLEKRVNTLAKLGYKKCIVPKPAEKSFPDAQLQGMEILGCVNLKEMINTVFRRS</sequence>
<gene>
    <name evidence="13" type="ORF">DH2020_016319</name>
</gene>
<evidence type="ECO:0000313" key="14">
    <source>
        <dbReference type="Proteomes" id="UP001318860"/>
    </source>
</evidence>
<comment type="caution">
    <text evidence="13">The sequence shown here is derived from an EMBL/GenBank/DDBJ whole genome shotgun (WGS) entry which is preliminary data.</text>
</comment>
<evidence type="ECO:0000256" key="9">
    <source>
        <dbReference type="ARBA" id="ARBA00023125"/>
    </source>
</evidence>
<keyword evidence="1" id="KW-0479">Metal-binding</keyword>
<dbReference type="CDD" id="cd01121">
    <property type="entry name" value="RadA_SMS_N"/>
    <property type="match status" value="1"/>
</dbReference>
<dbReference type="EMBL" id="JABTTQ020000009">
    <property type="protein sequence ID" value="KAK6148794.1"/>
    <property type="molecule type" value="Genomic_DNA"/>
</dbReference>
<dbReference type="PROSITE" id="PS50162">
    <property type="entry name" value="RECA_2"/>
    <property type="match status" value="1"/>
</dbReference>
<keyword evidence="2" id="KW-0547">Nucleotide-binding</keyword>
<feature type="compositionally biased region" description="Basic and acidic residues" evidence="11">
    <location>
        <begin position="93"/>
        <end position="109"/>
    </location>
</feature>
<accession>A0ABR0WNT4</accession>
<evidence type="ECO:0000256" key="7">
    <source>
        <dbReference type="ARBA" id="ARBA00022840"/>
    </source>
</evidence>
<dbReference type="Gene3D" id="3.30.230.10">
    <property type="match status" value="1"/>
</dbReference>
<dbReference type="InterPro" id="IPR041166">
    <property type="entry name" value="Rubredoxin_2"/>
</dbReference>
<dbReference type="SMART" id="SM00382">
    <property type="entry name" value="AAA"/>
    <property type="match status" value="1"/>
</dbReference>
<dbReference type="Pfam" id="PF13481">
    <property type="entry name" value="AAA_25"/>
    <property type="match status" value="1"/>
</dbReference>
<evidence type="ECO:0000256" key="4">
    <source>
        <dbReference type="ARBA" id="ARBA00022771"/>
    </source>
</evidence>
<evidence type="ECO:0000256" key="2">
    <source>
        <dbReference type="ARBA" id="ARBA00022741"/>
    </source>
</evidence>
<evidence type="ECO:0000256" key="10">
    <source>
        <dbReference type="ARBA" id="ARBA00023204"/>
    </source>
</evidence>
<organism evidence="13 14">
    <name type="scientific">Rehmannia glutinosa</name>
    <name type="common">Chinese foxglove</name>
    <dbReference type="NCBI Taxonomy" id="99300"/>
    <lineage>
        <taxon>Eukaryota</taxon>
        <taxon>Viridiplantae</taxon>
        <taxon>Streptophyta</taxon>
        <taxon>Embryophyta</taxon>
        <taxon>Tracheophyta</taxon>
        <taxon>Spermatophyta</taxon>
        <taxon>Magnoliopsida</taxon>
        <taxon>eudicotyledons</taxon>
        <taxon>Gunneridae</taxon>
        <taxon>Pentapetalae</taxon>
        <taxon>asterids</taxon>
        <taxon>lamiids</taxon>
        <taxon>Lamiales</taxon>
        <taxon>Orobanchaceae</taxon>
        <taxon>Rehmannieae</taxon>
        <taxon>Rehmannia</taxon>
    </lineage>
</organism>
<dbReference type="Gene3D" id="3.40.50.300">
    <property type="entry name" value="P-loop containing nucleotide triphosphate hydrolases"/>
    <property type="match status" value="1"/>
</dbReference>